<protein>
    <submittedName>
        <fullName evidence="1">Uncharacterized protein</fullName>
    </submittedName>
</protein>
<evidence type="ECO:0000313" key="1">
    <source>
        <dbReference type="EMBL" id="MBW3099242.1"/>
    </source>
</evidence>
<dbReference type="Proteomes" id="UP001430804">
    <property type="component" value="Unassembled WGS sequence"/>
</dbReference>
<dbReference type="RefSeq" id="WP_219203571.1">
    <property type="nucleotide sequence ID" value="NZ_JAHWQX010000009.1"/>
</dbReference>
<reference evidence="1" key="1">
    <citation type="submission" date="2021-07" db="EMBL/GenBank/DDBJ databases">
        <title>Pseudohoeflea marina sp. nov. a polyhydroxyalcanoate-producing bacterium.</title>
        <authorList>
            <person name="Zheng W."/>
            <person name="Yu S."/>
            <person name="Huang Y."/>
        </authorList>
    </citation>
    <scope>NUCLEOTIDE SEQUENCE</scope>
    <source>
        <strain evidence="1">DP4N28-3</strain>
    </source>
</reference>
<sequence length="80" mass="9537">MPKIDPYENTVPFTEPVNLTEEDVGEILWRHSTRHVLTAIGWPEDDLEAEVERRMVNWRDKAEAFDAWLAERREELKDRS</sequence>
<name>A0ABS6WTF2_9HYPH</name>
<dbReference type="EMBL" id="JAHWQX010000009">
    <property type="protein sequence ID" value="MBW3099242.1"/>
    <property type="molecule type" value="Genomic_DNA"/>
</dbReference>
<comment type="caution">
    <text evidence="1">The sequence shown here is derived from an EMBL/GenBank/DDBJ whole genome shotgun (WGS) entry which is preliminary data.</text>
</comment>
<keyword evidence="2" id="KW-1185">Reference proteome</keyword>
<accession>A0ABS6WTF2</accession>
<evidence type="ECO:0000313" key="2">
    <source>
        <dbReference type="Proteomes" id="UP001430804"/>
    </source>
</evidence>
<organism evidence="1 2">
    <name type="scientific">Pseudohoeflea coraliihabitans</name>
    <dbReference type="NCBI Taxonomy" id="2860393"/>
    <lineage>
        <taxon>Bacteria</taxon>
        <taxon>Pseudomonadati</taxon>
        <taxon>Pseudomonadota</taxon>
        <taxon>Alphaproteobacteria</taxon>
        <taxon>Hyphomicrobiales</taxon>
        <taxon>Rhizobiaceae</taxon>
        <taxon>Pseudohoeflea</taxon>
    </lineage>
</organism>
<proteinExistence type="predicted"/>
<gene>
    <name evidence="1" type="ORF">KY465_18325</name>
</gene>